<keyword evidence="4" id="KW-1133">Transmembrane helix</keyword>
<keyword evidence="5" id="KW-0472">Membrane</keyword>
<dbReference type="AlphaFoldDB" id="A0A9Q0S158"/>
<evidence type="ECO:0000313" key="8">
    <source>
        <dbReference type="EMBL" id="KAJ6639573.1"/>
    </source>
</evidence>
<dbReference type="GO" id="GO:0005886">
    <property type="term" value="C:plasma membrane"/>
    <property type="evidence" value="ECO:0007669"/>
    <property type="project" value="UniProtKB-SubCell"/>
</dbReference>
<comment type="caution">
    <text evidence="8">The sequence shown here is derived from an EMBL/GenBank/DDBJ whole genome shotgun (WGS) entry which is preliminary data.</text>
</comment>
<comment type="subcellular location">
    <subcellularLocation>
        <location evidence="1">Cell membrane</location>
        <topology evidence="1">Multi-pass membrane protein</topology>
    </subcellularLocation>
</comment>
<dbReference type="PANTHER" id="PTHR42643">
    <property type="entry name" value="IONOTROPIC RECEPTOR 20A-RELATED"/>
    <property type="match status" value="1"/>
</dbReference>
<dbReference type="SUPFAM" id="SSF53850">
    <property type="entry name" value="Periplasmic binding protein-like II"/>
    <property type="match status" value="1"/>
</dbReference>
<evidence type="ECO:0000313" key="9">
    <source>
        <dbReference type="Proteomes" id="UP001151699"/>
    </source>
</evidence>
<gene>
    <name evidence="8" type="ORF">Bhyg_12321</name>
</gene>
<keyword evidence="3" id="KW-0812">Transmembrane</keyword>
<keyword evidence="6" id="KW-0675">Receptor</keyword>
<protein>
    <submittedName>
        <fullName evidence="8">Uncharacterized protein</fullName>
    </submittedName>
</protein>
<evidence type="ECO:0000256" key="5">
    <source>
        <dbReference type="ARBA" id="ARBA00023136"/>
    </source>
</evidence>
<dbReference type="Proteomes" id="UP001151699">
    <property type="component" value="Chromosome X"/>
</dbReference>
<feature type="non-terminal residue" evidence="8">
    <location>
        <position position="1"/>
    </location>
</feature>
<dbReference type="InterPro" id="IPR052192">
    <property type="entry name" value="Insect_Ionotropic_Sensory_Rcpt"/>
</dbReference>
<name>A0A9Q0S158_9DIPT</name>
<evidence type="ECO:0000256" key="4">
    <source>
        <dbReference type="ARBA" id="ARBA00022989"/>
    </source>
</evidence>
<organism evidence="8 9">
    <name type="scientific">Pseudolycoriella hygida</name>
    <dbReference type="NCBI Taxonomy" id="35572"/>
    <lineage>
        <taxon>Eukaryota</taxon>
        <taxon>Metazoa</taxon>
        <taxon>Ecdysozoa</taxon>
        <taxon>Arthropoda</taxon>
        <taxon>Hexapoda</taxon>
        <taxon>Insecta</taxon>
        <taxon>Pterygota</taxon>
        <taxon>Neoptera</taxon>
        <taxon>Endopterygota</taxon>
        <taxon>Diptera</taxon>
        <taxon>Nematocera</taxon>
        <taxon>Sciaroidea</taxon>
        <taxon>Sciaridae</taxon>
        <taxon>Pseudolycoriella</taxon>
    </lineage>
</organism>
<sequence>MDELPYIQDTFCHVFEESALEMYNKIMRQPKPFLSLFTGLNLVKKGTLAFNTDGVYAYAILKTLLSDDEICDLQQIKYVDNIPTGPGLIKKSPLREIIKIGLRKLHETGLISYVWKTWIAKMPKCARSDVDVVPVDMIHFSSALYALGIGVQLSLLIFI</sequence>
<keyword evidence="9" id="KW-1185">Reference proteome</keyword>
<evidence type="ECO:0000256" key="7">
    <source>
        <dbReference type="ARBA" id="ARBA00023180"/>
    </source>
</evidence>
<evidence type="ECO:0000256" key="2">
    <source>
        <dbReference type="ARBA" id="ARBA00022475"/>
    </source>
</evidence>
<keyword evidence="2" id="KW-1003">Cell membrane</keyword>
<proteinExistence type="predicted"/>
<reference evidence="8" key="1">
    <citation type="submission" date="2022-07" db="EMBL/GenBank/DDBJ databases">
        <authorList>
            <person name="Trinca V."/>
            <person name="Uliana J.V.C."/>
            <person name="Torres T.T."/>
            <person name="Ward R.J."/>
            <person name="Monesi N."/>
        </authorList>
    </citation>
    <scope>NUCLEOTIDE SEQUENCE</scope>
    <source>
        <strain evidence="8">HSMRA1968</strain>
        <tissue evidence="8">Whole embryos</tissue>
    </source>
</reference>
<evidence type="ECO:0000256" key="6">
    <source>
        <dbReference type="ARBA" id="ARBA00023170"/>
    </source>
</evidence>
<evidence type="ECO:0000256" key="3">
    <source>
        <dbReference type="ARBA" id="ARBA00022692"/>
    </source>
</evidence>
<dbReference type="EMBL" id="WJQU01000003">
    <property type="protein sequence ID" value="KAJ6639573.1"/>
    <property type="molecule type" value="Genomic_DNA"/>
</dbReference>
<accession>A0A9Q0S158</accession>
<evidence type="ECO:0000256" key="1">
    <source>
        <dbReference type="ARBA" id="ARBA00004651"/>
    </source>
</evidence>
<dbReference type="Gene3D" id="3.40.190.10">
    <property type="entry name" value="Periplasmic binding protein-like II"/>
    <property type="match status" value="2"/>
</dbReference>
<dbReference type="PANTHER" id="PTHR42643:SF33">
    <property type="entry name" value="GLUTAMATE RECEPTOR 2-LIKE PROTEIN"/>
    <property type="match status" value="1"/>
</dbReference>
<keyword evidence="7" id="KW-0325">Glycoprotein</keyword>
<dbReference type="OrthoDB" id="413361at2759"/>